<evidence type="ECO:0000313" key="2">
    <source>
        <dbReference type="EMBL" id="OAP85928.1"/>
    </source>
</evidence>
<dbReference type="AlphaFoldDB" id="A0A179B2J4"/>
<feature type="transmembrane region" description="Helical" evidence="1">
    <location>
        <begin position="188"/>
        <end position="209"/>
    </location>
</feature>
<comment type="caution">
    <text evidence="2">The sequence shown here is derived from an EMBL/GenBank/DDBJ whole genome shotgun (WGS) entry which is preliminary data.</text>
</comment>
<evidence type="ECO:0000256" key="1">
    <source>
        <dbReference type="SAM" id="Phobius"/>
    </source>
</evidence>
<sequence length="215" mass="23178">MGVVLTLVLFVLAGCKIDGTIDFQSDGRTKIVLIFEDADGMMAKIKQTCEGVRLTFEAELTFVKNPKVEDITPPGGHLKCRLTSNEPFGGHVKFTKNDGKYYFKYPGAHDKDNDDYRDFITNITISMPAKVVKVNRGKVNGNKVTITSLDFLTYGVEITAEKEAAGSASSPLPGKKAHASSSAGGFPAWAWATVGAGVLVVIAGFAFVVGRRRAR</sequence>
<organism evidence="2 3">
    <name type="scientific">Peptidiphaga gingivicola</name>
    <dbReference type="NCBI Taxonomy" id="2741497"/>
    <lineage>
        <taxon>Bacteria</taxon>
        <taxon>Bacillati</taxon>
        <taxon>Actinomycetota</taxon>
        <taxon>Actinomycetes</taxon>
        <taxon>Actinomycetales</taxon>
        <taxon>Actinomycetaceae</taxon>
        <taxon>Peptidiphaga</taxon>
    </lineage>
</organism>
<keyword evidence="1" id="KW-0812">Transmembrane</keyword>
<accession>A0A179B2J4</accession>
<name>A0A179B2J4_9ACTO</name>
<dbReference type="EMBL" id="LVZK01000001">
    <property type="protein sequence ID" value="OAP85928.1"/>
    <property type="molecule type" value="Genomic_DNA"/>
</dbReference>
<dbReference type="Proteomes" id="UP000078368">
    <property type="component" value="Unassembled WGS sequence"/>
</dbReference>
<keyword evidence="1" id="KW-0472">Membrane</keyword>
<keyword evidence="3" id="KW-1185">Reference proteome</keyword>
<gene>
    <name evidence="2" type="ORF">A4H34_01680</name>
</gene>
<keyword evidence="1" id="KW-1133">Transmembrane helix</keyword>
<protein>
    <submittedName>
        <fullName evidence="2">Uncharacterized protein</fullName>
    </submittedName>
</protein>
<evidence type="ECO:0000313" key="3">
    <source>
        <dbReference type="Proteomes" id="UP000078368"/>
    </source>
</evidence>
<proteinExistence type="predicted"/>
<reference evidence="2 3" key="1">
    <citation type="submission" date="2016-04" db="EMBL/GenBank/DDBJ databases">
        <title>Peptidophaga gingivicola gen. nov., sp. nov., isolated from human subgingival plaque.</title>
        <authorList>
            <person name="Beall C.J."/>
            <person name="Mokrzan E.M."/>
            <person name="Griffen A.L."/>
            <person name="Leys E.J."/>
        </authorList>
    </citation>
    <scope>NUCLEOTIDE SEQUENCE [LARGE SCALE GENOMIC DNA]</scope>
    <source>
        <strain evidence="2 3">BA112</strain>
    </source>
</reference>